<sequence length="242" mass="28504">MARDNVAPGSKSLWEQICKEYEEELLTAPKIVQPVNRFATHVPQDKVTDVEETWLSDSGIASEHIIRPDPKTCYPREYLETYIFPFLLPALAEMLHEAEKEKCFERKRTKFIACDFLTEWLYNFNPKRKDKAFVNFLNIPFVAKRLKEHPRPPIPLSLLISEEEAALIIQSFWRGYRVRCSSEIQELRKWQKQLREVKHINLKVKKFWDMQEAKVRKKFKKASDRTGPSSSKTLSPLAEDLH</sequence>
<dbReference type="KEGG" id="gsh:117369042"/>
<dbReference type="GeneID" id="117369042"/>
<name>A0A6P8SWZ2_GEOSA</name>
<dbReference type="Proteomes" id="UP000515159">
    <property type="component" value="Chromosome 11"/>
</dbReference>
<dbReference type="InterPro" id="IPR043408">
    <property type="entry name" value="IQCK"/>
</dbReference>
<evidence type="ECO:0000256" key="1">
    <source>
        <dbReference type="SAM" id="MobiDB-lite"/>
    </source>
</evidence>
<dbReference type="PANTHER" id="PTHR34927">
    <property type="entry name" value="IQ DOMAIN-CONTAINING PROTEIN K"/>
    <property type="match status" value="1"/>
</dbReference>
<dbReference type="RefSeq" id="XP_033818841.1">
    <property type="nucleotide sequence ID" value="XM_033962950.1"/>
</dbReference>
<keyword evidence="2" id="KW-1185">Reference proteome</keyword>
<dbReference type="InParanoid" id="A0A6P8SWZ2"/>
<organism evidence="2 3">
    <name type="scientific">Geotrypetes seraphini</name>
    <name type="common">Gaboon caecilian</name>
    <name type="synonym">Caecilia seraphini</name>
    <dbReference type="NCBI Taxonomy" id="260995"/>
    <lineage>
        <taxon>Eukaryota</taxon>
        <taxon>Metazoa</taxon>
        <taxon>Chordata</taxon>
        <taxon>Craniata</taxon>
        <taxon>Vertebrata</taxon>
        <taxon>Euteleostomi</taxon>
        <taxon>Amphibia</taxon>
        <taxon>Gymnophiona</taxon>
        <taxon>Geotrypetes</taxon>
    </lineage>
</organism>
<dbReference type="PROSITE" id="PS50096">
    <property type="entry name" value="IQ"/>
    <property type="match status" value="1"/>
</dbReference>
<dbReference type="CTD" id="124152"/>
<dbReference type="CDD" id="cd22969">
    <property type="entry name" value="DD_IQCK"/>
    <property type="match status" value="1"/>
</dbReference>
<dbReference type="AlphaFoldDB" id="A0A6P8SWZ2"/>
<feature type="region of interest" description="Disordered" evidence="1">
    <location>
        <begin position="219"/>
        <end position="242"/>
    </location>
</feature>
<dbReference type="InterPro" id="IPR000048">
    <property type="entry name" value="IQ_motif_EF-hand-BS"/>
</dbReference>
<evidence type="ECO:0000313" key="2">
    <source>
        <dbReference type="Proteomes" id="UP000515159"/>
    </source>
</evidence>
<protein>
    <submittedName>
        <fullName evidence="3">IQ domain-containing protein K</fullName>
    </submittedName>
</protein>
<dbReference type="FunCoup" id="A0A6P8SWZ2">
    <property type="interactions" value="279"/>
</dbReference>
<dbReference type="PANTHER" id="PTHR34927:SF1">
    <property type="entry name" value="IQ DOMAIN-CONTAINING PROTEIN K"/>
    <property type="match status" value="1"/>
</dbReference>
<gene>
    <name evidence="3" type="primary">IQCK</name>
</gene>
<evidence type="ECO:0000313" key="3">
    <source>
        <dbReference type="RefSeq" id="XP_033818841.1"/>
    </source>
</evidence>
<dbReference type="Gene3D" id="1.20.5.190">
    <property type="match status" value="1"/>
</dbReference>
<dbReference type="OrthoDB" id="2155538at2759"/>
<accession>A0A6P8SWZ2</accession>
<reference evidence="3" key="1">
    <citation type="submission" date="2025-08" db="UniProtKB">
        <authorList>
            <consortium name="RefSeq"/>
        </authorList>
    </citation>
    <scope>IDENTIFICATION</scope>
</reference>
<proteinExistence type="predicted"/>
<dbReference type="Pfam" id="PF00612">
    <property type="entry name" value="IQ"/>
    <property type="match status" value="1"/>
</dbReference>